<comment type="caution">
    <text evidence="1">The sequence shown here is derived from an EMBL/GenBank/DDBJ whole genome shotgun (WGS) entry which is preliminary data.</text>
</comment>
<reference evidence="1 2" key="1">
    <citation type="journal article" date="2020" name="Cell">
        <title>Large-Scale Comparative Analyses of Tick Genomes Elucidate Their Genetic Diversity and Vector Capacities.</title>
        <authorList>
            <consortium name="Tick Genome and Microbiome Consortium (TIGMIC)"/>
            <person name="Jia N."/>
            <person name="Wang J."/>
            <person name="Shi W."/>
            <person name="Du L."/>
            <person name="Sun Y."/>
            <person name="Zhan W."/>
            <person name="Jiang J.F."/>
            <person name="Wang Q."/>
            <person name="Zhang B."/>
            <person name="Ji P."/>
            <person name="Bell-Sakyi L."/>
            <person name="Cui X.M."/>
            <person name="Yuan T.T."/>
            <person name="Jiang B.G."/>
            <person name="Yang W.F."/>
            <person name="Lam T.T."/>
            <person name="Chang Q.C."/>
            <person name="Ding S.J."/>
            <person name="Wang X.J."/>
            <person name="Zhu J.G."/>
            <person name="Ruan X.D."/>
            <person name="Zhao L."/>
            <person name="Wei J.T."/>
            <person name="Ye R.Z."/>
            <person name="Que T.C."/>
            <person name="Du C.H."/>
            <person name="Zhou Y.H."/>
            <person name="Cheng J.X."/>
            <person name="Dai P.F."/>
            <person name="Guo W.B."/>
            <person name="Han X.H."/>
            <person name="Huang E.J."/>
            <person name="Li L.F."/>
            <person name="Wei W."/>
            <person name="Gao Y.C."/>
            <person name="Liu J.Z."/>
            <person name="Shao H.Z."/>
            <person name="Wang X."/>
            <person name="Wang C.C."/>
            <person name="Yang T.C."/>
            <person name="Huo Q.B."/>
            <person name="Li W."/>
            <person name="Chen H.Y."/>
            <person name="Chen S.E."/>
            <person name="Zhou L.G."/>
            <person name="Ni X.B."/>
            <person name="Tian J.H."/>
            <person name="Sheng Y."/>
            <person name="Liu T."/>
            <person name="Pan Y.S."/>
            <person name="Xia L.Y."/>
            <person name="Li J."/>
            <person name="Zhao F."/>
            <person name="Cao W.C."/>
        </authorList>
    </citation>
    <scope>NUCLEOTIDE SEQUENCE [LARGE SCALE GENOMIC DNA]</scope>
    <source>
        <strain evidence="1">Iper-2018</strain>
    </source>
</reference>
<evidence type="ECO:0000313" key="1">
    <source>
        <dbReference type="EMBL" id="KAG0444575.1"/>
    </source>
</evidence>
<feature type="non-terminal residue" evidence="1">
    <location>
        <position position="133"/>
    </location>
</feature>
<gene>
    <name evidence="1" type="ORF">HPB47_013643</name>
</gene>
<accession>A0AC60QY05</accession>
<sequence length="133" mass="14894">EGVVMTAPCWRGDPRPPHPSANVTSIQKDMTRQDEDTERSVGSIEELWEARPGHVVNETEVILKPSISAKFQRAVWCVPYLYQLVWMSALVCLMAPFFPSLATSRGVKIWEYGMVLSAFKLAILPGSLLGEKF</sequence>
<feature type="non-terminal residue" evidence="1">
    <location>
        <position position="1"/>
    </location>
</feature>
<dbReference type="Proteomes" id="UP000805193">
    <property type="component" value="Unassembled WGS sequence"/>
</dbReference>
<organism evidence="1 2">
    <name type="scientific">Ixodes persulcatus</name>
    <name type="common">Taiga tick</name>
    <dbReference type="NCBI Taxonomy" id="34615"/>
    <lineage>
        <taxon>Eukaryota</taxon>
        <taxon>Metazoa</taxon>
        <taxon>Ecdysozoa</taxon>
        <taxon>Arthropoda</taxon>
        <taxon>Chelicerata</taxon>
        <taxon>Arachnida</taxon>
        <taxon>Acari</taxon>
        <taxon>Parasitiformes</taxon>
        <taxon>Ixodida</taxon>
        <taxon>Ixodoidea</taxon>
        <taxon>Ixodidae</taxon>
        <taxon>Ixodinae</taxon>
        <taxon>Ixodes</taxon>
    </lineage>
</organism>
<keyword evidence="2" id="KW-1185">Reference proteome</keyword>
<proteinExistence type="predicted"/>
<dbReference type="EMBL" id="JABSTQ010001834">
    <property type="protein sequence ID" value="KAG0444575.1"/>
    <property type="molecule type" value="Genomic_DNA"/>
</dbReference>
<evidence type="ECO:0000313" key="2">
    <source>
        <dbReference type="Proteomes" id="UP000805193"/>
    </source>
</evidence>
<name>A0AC60QY05_IXOPE</name>
<protein>
    <submittedName>
        <fullName evidence="1">Uncharacterized protein</fullName>
    </submittedName>
</protein>